<dbReference type="Gene3D" id="3.60.20.30">
    <property type="entry name" value="(Glycosyl)asparaginase"/>
    <property type="match status" value="1"/>
</dbReference>
<feature type="region of interest" description="Disordered" evidence="4">
    <location>
        <begin position="166"/>
        <end position="233"/>
    </location>
</feature>
<dbReference type="Pfam" id="PF01112">
    <property type="entry name" value="Asparaginase_2"/>
    <property type="match status" value="1"/>
</dbReference>
<name>A0A2P6VNN0_9CHLO</name>
<feature type="compositionally biased region" description="Low complexity" evidence="4">
    <location>
        <begin position="218"/>
        <end position="233"/>
    </location>
</feature>
<feature type="compositionally biased region" description="Low complexity" evidence="4">
    <location>
        <begin position="293"/>
        <end position="309"/>
    </location>
</feature>
<dbReference type="Proteomes" id="UP000239649">
    <property type="component" value="Unassembled WGS sequence"/>
</dbReference>
<evidence type="ECO:0000313" key="5">
    <source>
        <dbReference type="EMBL" id="PSC75713.1"/>
    </source>
</evidence>
<evidence type="ECO:0000256" key="4">
    <source>
        <dbReference type="SAM" id="MobiDB-lite"/>
    </source>
</evidence>
<evidence type="ECO:0000313" key="6">
    <source>
        <dbReference type="Proteomes" id="UP000239649"/>
    </source>
</evidence>
<feature type="region of interest" description="Disordered" evidence="4">
    <location>
        <begin position="281"/>
        <end position="309"/>
    </location>
</feature>
<dbReference type="PANTHER" id="PTHR10188">
    <property type="entry name" value="L-ASPARAGINASE"/>
    <property type="match status" value="1"/>
</dbReference>
<dbReference type="GO" id="GO:0004298">
    <property type="term" value="F:threonine-type endopeptidase activity"/>
    <property type="evidence" value="ECO:0007669"/>
    <property type="project" value="InterPro"/>
</dbReference>
<dbReference type="PANTHER" id="PTHR10188:SF8">
    <property type="entry name" value="THREONINE ASPARTASE 1"/>
    <property type="match status" value="1"/>
</dbReference>
<evidence type="ECO:0000256" key="2">
    <source>
        <dbReference type="PIRSR" id="PIRSR600246-1"/>
    </source>
</evidence>
<dbReference type="STRING" id="554055.A0A2P6VNN0"/>
<dbReference type="InterPro" id="IPR037464">
    <property type="entry name" value="Taspase1"/>
</dbReference>
<dbReference type="GO" id="GO:0005737">
    <property type="term" value="C:cytoplasm"/>
    <property type="evidence" value="ECO:0007669"/>
    <property type="project" value="TreeGrafter"/>
</dbReference>
<keyword evidence="6" id="KW-1185">Reference proteome</keyword>
<evidence type="ECO:0000256" key="1">
    <source>
        <dbReference type="ARBA" id="ARBA00011601"/>
    </source>
</evidence>
<organism evidence="5 6">
    <name type="scientific">Micractinium conductrix</name>
    <dbReference type="NCBI Taxonomy" id="554055"/>
    <lineage>
        <taxon>Eukaryota</taxon>
        <taxon>Viridiplantae</taxon>
        <taxon>Chlorophyta</taxon>
        <taxon>core chlorophytes</taxon>
        <taxon>Trebouxiophyceae</taxon>
        <taxon>Chlorellales</taxon>
        <taxon>Chlorellaceae</taxon>
        <taxon>Chlorella clade</taxon>
        <taxon>Micractinium</taxon>
    </lineage>
</organism>
<dbReference type="AlphaFoldDB" id="A0A2P6VNN0"/>
<dbReference type="EMBL" id="LHPF02000002">
    <property type="protein sequence ID" value="PSC75713.1"/>
    <property type="molecule type" value="Genomic_DNA"/>
</dbReference>
<feature type="site" description="Cleavage; by autolysis" evidence="3">
    <location>
        <begin position="239"/>
        <end position="240"/>
    </location>
</feature>
<feature type="compositionally biased region" description="Low complexity" evidence="4">
    <location>
        <begin position="173"/>
        <end position="188"/>
    </location>
</feature>
<feature type="region of interest" description="Disordered" evidence="4">
    <location>
        <begin position="401"/>
        <end position="432"/>
    </location>
</feature>
<comment type="subunit">
    <text evidence="1">Heterotetramer of two alpha and two beta chains arranged as a dimer of alpha/beta heterodimers.</text>
</comment>
<dbReference type="CDD" id="cd04514">
    <property type="entry name" value="Taspase1_like"/>
    <property type="match status" value="1"/>
</dbReference>
<protein>
    <submittedName>
        <fullName evidence="5">Threonine aspartase isoform X1</fullName>
    </submittedName>
</protein>
<reference evidence="5 6" key="1">
    <citation type="journal article" date="2018" name="Plant J.">
        <title>Genome sequences of Chlorella sorokiniana UTEX 1602 and Micractinium conductrix SAG 241.80: implications to maltose excretion by a green alga.</title>
        <authorList>
            <person name="Arriola M.B."/>
            <person name="Velmurugan N."/>
            <person name="Zhang Y."/>
            <person name="Plunkett M.H."/>
            <person name="Hondzo H."/>
            <person name="Barney B.M."/>
        </authorList>
    </citation>
    <scope>NUCLEOTIDE SEQUENCE [LARGE SCALE GENOMIC DNA]</scope>
    <source>
        <strain evidence="5 6">SAG 241.80</strain>
    </source>
</reference>
<proteinExistence type="predicted"/>
<dbReference type="SUPFAM" id="SSF56235">
    <property type="entry name" value="N-terminal nucleophile aminohydrolases (Ntn hydrolases)"/>
    <property type="match status" value="1"/>
</dbReference>
<evidence type="ECO:0000256" key="3">
    <source>
        <dbReference type="PIRSR" id="PIRSR600246-3"/>
    </source>
</evidence>
<dbReference type="GO" id="GO:0051604">
    <property type="term" value="P:protein maturation"/>
    <property type="evidence" value="ECO:0007669"/>
    <property type="project" value="TreeGrafter"/>
</dbReference>
<feature type="active site" description="Nucleophile" evidence="2">
    <location>
        <position position="240"/>
    </location>
</feature>
<dbReference type="OrthoDB" id="515485at2759"/>
<dbReference type="InterPro" id="IPR029055">
    <property type="entry name" value="Ntn_hydrolases_N"/>
</dbReference>
<sequence length="510" mass="50370">MIAVHAGAGYHSTALEAAYKRDLAAACRAGAAALASGGDALAAVTAAIAVLEASAHCNAGRGSNLTLGGTVECDASVMEGDGTFGAVAAAPGIEHPIQAAALLARESRQPLSNGRVRPMMLAGDRAREWALSRSLPAAATPSEAAAMHLTEASQRQWRKYRRIVERSTGAGGASSSRETGGSAGADGSAAEDAEEAAAARLQAKRSRPSGGSGGGGDAAQQHQQQHQQQPSTGDGCLYDTVGCVVLAPGGRVAAGVSSGGIALKTEGRVGEAAIFGAGCWAQEADPGGEPDPAGRQESSGAGQQRQQQQALPAVACSVTGVGERVMRHMLARDCCQAAAAAAAAAATEGDGSPGSAGGAAAGEVPLTDVVAQLLRRTILRGPTPHDCGLLCLRVQPLGSGNASGSSGDSGSGSGIEGGRRQQPETSGQPTEAAAGRLCVAEVAVAHSAQSMAIAHMRCDAAAAAAEAGAAAGKAAGKQAPAVPAPTVHVLRRAADALPVQTYLHGATVRV</sequence>
<dbReference type="InterPro" id="IPR000246">
    <property type="entry name" value="Peptidase_T2"/>
</dbReference>
<feature type="compositionally biased region" description="Gly residues" evidence="4">
    <location>
        <begin position="407"/>
        <end position="416"/>
    </location>
</feature>
<comment type="caution">
    <text evidence="5">The sequence shown here is derived from an EMBL/GenBank/DDBJ whole genome shotgun (WGS) entry which is preliminary data.</text>
</comment>
<gene>
    <name evidence="5" type="ORF">C2E20_1123</name>
</gene>
<accession>A0A2P6VNN0</accession>